<sequence>MYKELWNFKNYRKLAAANVFGRFGDSVDALVFTWLTYEISRSASLSAVVFAVNLLPTVLLQPLFAPFVDRLKKKPVMAACDCVRSALTGVFLILFALGSLQPWMMIAFTVLVNSVEAFRVPAGVSMIPQLIGREQREKAVSLNSAVSQTATIVGSAAGGLLIAVSPGAALAVDMGAFLVSGLLILWMRVDETIVRAQKEHGTGYWQQFRGGMSYLGKNRVFRLMVAGALVYNSLGAVASGLLAPYIQELLHKDAFYLSAVSVASTVAGLAAVYFYPVISKHITQRRQFVYLGFGSLVLIYGLLLLFPLMGGIPLFAAWCAGWLFFGALSGIFGNQISVKMVTAVEEEYLGRAAALFNSLGCMMAPLTSLAVAGLVNLTGMAPLLGGCLALSLAVLLIFARVPDCNLLDEQI</sequence>
<evidence type="ECO:0000313" key="7">
    <source>
        <dbReference type="EMBL" id="RZT00632.1"/>
    </source>
</evidence>
<dbReference type="InterPro" id="IPR011701">
    <property type="entry name" value="MFS"/>
</dbReference>
<gene>
    <name evidence="7" type="ORF">EV209_1956</name>
</gene>
<accession>A0A4Q7PJ21</accession>
<dbReference type="Proteomes" id="UP000292927">
    <property type="component" value="Unassembled WGS sequence"/>
</dbReference>
<evidence type="ECO:0000256" key="4">
    <source>
        <dbReference type="ARBA" id="ARBA00022989"/>
    </source>
</evidence>
<dbReference type="AlphaFoldDB" id="A0A4Q7PJ21"/>
<keyword evidence="3 6" id="KW-0812">Transmembrane</keyword>
<comment type="subcellular location">
    <subcellularLocation>
        <location evidence="1">Cell membrane</location>
        <topology evidence="1">Multi-pass membrane protein</topology>
    </subcellularLocation>
</comment>
<reference evidence="7 8" key="1">
    <citation type="submission" date="2019-02" db="EMBL/GenBank/DDBJ databases">
        <title>Genomic Encyclopedia of Type Strains, Phase IV (KMG-IV): sequencing the most valuable type-strain genomes for metagenomic binning, comparative biology and taxonomic classification.</title>
        <authorList>
            <person name="Goeker M."/>
        </authorList>
    </citation>
    <scope>NUCLEOTIDE SEQUENCE [LARGE SCALE GENOMIC DNA]</scope>
    <source>
        <strain evidence="7 8">DSM 29486</strain>
    </source>
</reference>
<dbReference type="EMBL" id="SGXF01000003">
    <property type="protein sequence ID" value="RZT00632.1"/>
    <property type="molecule type" value="Genomic_DNA"/>
</dbReference>
<evidence type="ECO:0000256" key="1">
    <source>
        <dbReference type="ARBA" id="ARBA00004651"/>
    </source>
</evidence>
<evidence type="ECO:0000256" key="2">
    <source>
        <dbReference type="ARBA" id="ARBA00022475"/>
    </source>
</evidence>
<feature type="transmembrane region" description="Helical" evidence="6">
    <location>
        <begin position="168"/>
        <end position="189"/>
    </location>
</feature>
<dbReference type="CDD" id="cd06173">
    <property type="entry name" value="MFS_MefA_like"/>
    <property type="match status" value="1"/>
</dbReference>
<feature type="transmembrane region" description="Helical" evidence="6">
    <location>
        <begin position="315"/>
        <end position="333"/>
    </location>
</feature>
<dbReference type="Pfam" id="PF07690">
    <property type="entry name" value="MFS_1"/>
    <property type="match status" value="1"/>
</dbReference>
<evidence type="ECO:0000313" key="8">
    <source>
        <dbReference type="Proteomes" id="UP000292927"/>
    </source>
</evidence>
<dbReference type="PANTHER" id="PTHR23513">
    <property type="entry name" value="INTEGRAL MEMBRANE EFFLUX PROTEIN-RELATED"/>
    <property type="match status" value="1"/>
</dbReference>
<keyword evidence="8" id="KW-1185">Reference proteome</keyword>
<dbReference type="SUPFAM" id="SSF103473">
    <property type="entry name" value="MFS general substrate transporter"/>
    <property type="match status" value="1"/>
</dbReference>
<dbReference type="GO" id="GO:0005886">
    <property type="term" value="C:plasma membrane"/>
    <property type="evidence" value="ECO:0007669"/>
    <property type="project" value="UniProtKB-SubCell"/>
</dbReference>
<comment type="caution">
    <text evidence="7">The sequence shown here is derived from an EMBL/GenBank/DDBJ whole genome shotgun (WGS) entry which is preliminary data.</text>
</comment>
<proteinExistence type="predicted"/>
<feature type="transmembrane region" description="Helical" evidence="6">
    <location>
        <begin position="288"/>
        <end position="309"/>
    </location>
</feature>
<feature type="transmembrane region" description="Helical" evidence="6">
    <location>
        <begin position="254"/>
        <end position="276"/>
    </location>
</feature>
<organism evidence="7 8">
    <name type="scientific">Cuneatibacter caecimuris</name>
    <dbReference type="NCBI Taxonomy" id="1796618"/>
    <lineage>
        <taxon>Bacteria</taxon>
        <taxon>Bacillati</taxon>
        <taxon>Bacillota</taxon>
        <taxon>Clostridia</taxon>
        <taxon>Lachnospirales</taxon>
        <taxon>Lachnospiraceae</taxon>
        <taxon>Cuneatibacter</taxon>
    </lineage>
</organism>
<dbReference type="Gene3D" id="1.20.1250.20">
    <property type="entry name" value="MFS general substrate transporter like domains"/>
    <property type="match status" value="1"/>
</dbReference>
<evidence type="ECO:0000256" key="5">
    <source>
        <dbReference type="ARBA" id="ARBA00023136"/>
    </source>
</evidence>
<protein>
    <submittedName>
        <fullName evidence="7">MFS transporter</fullName>
    </submittedName>
</protein>
<keyword evidence="2" id="KW-1003">Cell membrane</keyword>
<dbReference type="GO" id="GO:0022857">
    <property type="term" value="F:transmembrane transporter activity"/>
    <property type="evidence" value="ECO:0007669"/>
    <property type="project" value="InterPro"/>
</dbReference>
<keyword evidence="4 6" id="KW-1133">Transmembrane helix</keyword>
<name>A0A4Q7PJ21_9FIRM</name>
<feature type="transmembrane region" description="Helical" evidence="6">
    <location>
        <begin position="43"/>
        <end position="64"/>
    </location>
</feature>
<dbReference type="PANTHER" id="PTHR23513:SF6">
    <property type="entry name" value="MAJOR FACILITATOR SUPERFAMILY ASSOCIATED DOMAIN-CONTAINING PROTEIN"/>
    <property type="match status" value="1"/>
</dbReference>
<feature type="transmembrane region" description="Helical" evidence="6">
    <location>
        <begin position="220"/>
        <end position="242"/>
    </location>
</feature>
<evidence type="ECO:0000256" key="3">
    <source>
        <dbReference type="ARBA" id="ARBA00022692"/>
    </source>
</evidence>
<dbReference type="InterPro" id="IPR036259">
    <property type="entry name" value="MFS_trans_sf"/>
</dbReference>
<keyword evidence="5 6" id="KW-0472">Membrane</keyword>
<feature type="transmembrane region" description="Helical" evidence="6">
    <location>
        <begin position="354"/>
        <end position="375"/>
    </location>
</feature>
<dbReference type="RefSeq" id="WP_130435235.1">
    <property type="nucleotide sequence ID" value="NZ_SGXF01000003.1"/>
</dbReference>
<evidence type="ECO:0000256" key="6">
    <source>
        <dbReference type="SAM" id="Phobius"/>
    </source>
</evidence>
<feature type="transmembrane region" description="Helical" evidence="6">
    <location>
        <begin position="381"/>
        <end position="401"/>
    </location>
</feature>
<dbReference type="OrthoDB" id="9775268at2"/>